<comment type="caution">
    <text evidence="2">The sequence shown here is derived from an EMBL/GenBank/DDBJ whole genome shotgun (WGS) entry which is preliminary data.</text>
</comment>
<reference evidence="2" key="1">
    <citation type="journal article" date="2015" name="Genome Biol. Evol.">
        <title>Organellar Genomes of White Spruce (Picea glauca): Assembly and Annotation.</title>
        <authorList>
            <person name="Jackman S.D."/>
            <person name="Warren R.L."/>
            <person name="Gibb E.A."/>
            <person name="Vandervalk B.P."/>
            <person name="Mohamadi H."/>
            <person name="Chu J."/>
            <person name="Raymond A."/>
            <person name="Pleasance S."/>
            <person name="Coope R."/>
            <person name="Wildung M.R."/>
            <person name="Ritland C.E."/>
            <person name="Bousquet J."/>
            <person name="Jones S.J."/>
            <person name="Bohlmann J."/>
            <person name="Birol I."/>
        </authorList>
    </citation>
    <scope>NUCLEOTIDE SEQUENCE [LARGE SCALE GENOMIC DNA]</scope>
    <source>
        <tissue evidence="2">Flushing bud</tissue>
    </source>
</reference>
<keyword evidence="1" id="KW-0472">Membrane</keyword>
<proteinExistence type="predicted"/>
<evidence type="ECO:0000256" key="1">
    <source>
        <dbReference type="SAM" id="Phobius"/>
    </source>
</evidence>
<feature type="transmembrane region" description="Helical" evidence="1">
    <location>
        <begin position="12"/>
        <end position="33"/>
    </location>
</feature>
<accession>A0A124GNZ3</accession>
<keyword evidence="1" id="KW-1133">Transmembrane helix</keyword>
<gene>
    <name evidence="2" type="ORF">ABT39_MTgene204</name>
</gene>
<evidence type="ECO:0000313" key="2">
    <source>
        <dbReference type="EMBL" id="KUM50361.1"/>
    </source>
</evidence>
<keyword evidence="1" id="KW-0812">Transmembrane</keyword>
<feature type="transmembrane region" description="Helical" evidence="1">
    <location>
        <begin position="45"/>
        <end position="65"/>
    </location>
</feature>
<sequence length="81" mass="9806">MWLFAFIRAFARYIRHYAFIIYNFPTMLTSSIVEGRKLRSLVYHLVYHLLYPYTTCCIRCFIYVITQSKNFMNHFHPGNGK</sequence>
<dbReference type="AlphaFoldDB" id="A0A124GNZ3"/>
<dbReference type="EMBL" id="LKAM01000001">
    <property type="protein sequence ID" value="KUM50361.1"/>
    <property type="molecule type" value="Genomic_DNA"/>
</dbReference>
<name>A0A124GNZ3_PICGL</name>
<organism evidence="2">
    <name type="scientific">Picea glauca</name>
    <name type="common">White spruce</name>
    <name type="synonym">Pinus glauca</name>
    <dbReference type="NCBI Taxonomy" id="3330"/>
    <lineage>
        <taxon>Eukaryota</taxon>
        <taxon>Viridiplantae</taxon>
        <taxon>Streptophyta</taxon>
        <taxon>Embryophyta</taxon>
        <taxon>Tracheophyta</taxon>
        <taxon>Spermatophyta</taxon>
        <taxon>Pinopsida</taxon>
        <taxon>Pinidae</taxon>
        <taxon>Conifers I</taxon>
        <taxon>Pinales</taxon>
        <taxon>Pinaceae</taxon>
        <taxon>Picea</taxon>
    </lineage>
</organism>
<protein>
    <submittedName>
        <fullName evidence="2">Uncharacterized protein</fullName>
    </submittedName>
</protein>
<keyword evidence="2" id="KW-0496">Mitochondrion</keyword>
<geneLocation type="mitochondrion" evidence="2"/>